<dbReference type="STRING" id="419481.SAMN05216233_12532"/>
<sequence>MQKPKNAQEHIAQLRDAIAGNPDCGNSHYNLAVALMGLKKYDEAEASLNDAVGCSPTLAEGYVMLGSIALQREDVEGCLYYNKLATKSRAGFAVGYGNIGFIELQRGNVDEAIKNLQKAIVHNSKFVQAYTTLANAYLMKGLLDESIATSQKALQVQPDFPIPHHNLGIAYLEKEEYAKAIEHFDTAQSMGYEVPEALLKEVEPHRG</sequence>
<dbReference type="InterPro" id="IPR019734">
    <property type="entry name" value="TPR_rpt"/>
</dbReference>
<feature type="repeat" description="TPR" evidence="1">
    <location>
        <begin position="127"/>
        <end position="160"/>
    </location>
</feature>
<dbReference type="Pfam" id="PF13181">
    <property type="entry name" value="TPR_8"/>
    <property type="match status" value="1"/>
</dbReference>
<dbReference type="GO" id="GO:0097363">
    <property type="term" value="F:protein O-acetylglucosaminyltransferase activity"/>
    <property type="evidence" value="ECO:0007669"/>
    <property type="project" value="TreeGrafter"/>
</dbReference>
<name>A0A1G5J5M6_9BACT</name>
<keyword evidence="1" id="KW-0802">TPR repeat</keyword>
<gene>
    <name evidence="2" type="ORF">SAMN05216233_12532</name>
</gene>
<keyword evidence="3" id="KW-1185">Reference proteome</keyword>
<dbReference type="Proteomes" id="UP000198870">
    <property type="component" value="Unassembled WGS sequence"/>
</dbReference>
<dbReference type="SUPFAM" id="SSF48452">
    <property type="entry name" value="TPR-like"/>
    <property type="match status" value="1"/>
</dbReference>
<dbReference type="RefSeq" id="WP_092214896.1">
    <property type="nucleotide sequence ID" value="NZ_FMUX01000025.1"/>
</dbReference>
<dbReference type="Pfam" id="PF13414">
    <property type="entry name" value="TPR_11"/>
    <property type="match status" value="1"/>
</dbReference>
<dbReference type="EMBL" id="FMUX01000025">
    <property type="protein sequence ID" value="SCY83504.1"/>
    <property type="molecule type" value="Genomic_DNA"/>
</dbReference>
<dbReference type="PANTHER" id="PTHR44366">
    <property type="entry name" value="UDP-N-ACETYLGLUCOSAMINE--PEPTIDE N-ACETYLGLUCOSAMINYLTRANSFERASE 110 KDA SUBUNIT"/>
    <property type="match status" value="1"/>
</dbReference>
<dbReference type="AlphaFoldDB" id="A0A1G5J5M6"/>
<protein>
    <submittedName>
        <fullName evidence="2">Tetratricopeptide repeat-containing protein</fullName>
    </submittedName>
</protein>
<accession>A0A1G5J5M6</accession>
<evidence type="ECO:0000313" key="3">
    <source>
        <dbReference type="Proteomes" id="UP000198870"/>
    </source>
</evidence>
<dbReference type="PANTHER" id="PTHR44366:SF1">
    <property type="entry name" value="UDP-N-ACETYLGLUCOSAMINE--PEPTIDE N-ACETYLGLUCOSAMINYLTRANSFERASE 110 KDA SUBUNIT"/>
    <property type="match status" value="1"/>
</dbReference>
<dbReference type="InterPro" id="IPR011990">
    <property type="entry name" value="TPR-like_helical_dom_sf"/>
</dbReference>
<organism evidence="2 3">
    <name type="scientific">Desulfoluna spongiiphila</name>
    <dbReference type="NCBI Taxonomy" id="419481"/>
    <lineage>
        <taxon>Bacteria</taxon>
        <taxon>Pseudomonadati</taxon>
        <taxon>Thermodesulfobacteriota</taxon>
        <taxon>Desulfobacteria</taxon>
        <taxon>Desulfobacterales</taxon>
        <taxon>Desulfolunaceae</taxon>
        <taxon>Desulfoluna</taxon>
    </lineage>
</organism>
<evidence type="ECO:0000256" key="1">
    <source>
        <dbReference type="PROSITE-ProRule" id="PRU00339"/>
    </source>
</evidence>
<dbReference type="PROSITE" id="PS50005">
    <property type="entry name" value="TPR"/>
    <property type="match status" value="1"/>
</dbReference>
<dbReference type="InterPro" id="IPR037919">
    <property type="entry name" value="OGT"/>
</dbReference>
<dbReference type="Pfam" id="PF13432">
    <property type="entry name" value="TPR_16"/>
    <property type="match status" value="1"/>
</dbReference>
<proteinExistence type="predicted"/>
<dbReference type="OrthoDB" id="5450625at2"/>
<dbReference type="Gene3D" id="1.25.40.10">
    <property type="entry name" value="Tetratricopeptide repeat domain"/>
    <property type="match status" value="1"/>
</dbReference>
<dbReference type="GO" id="GO:0006493">
    <property type="term" value="P:protein O-linked glycosylation"/>
    <property type="evidence" value="ECO:0007669"/>
    <property type="project" value="InterPro"/>
</dbReference>
<reference evidence="2 3" key="1">
    <citation type="submission" date="2016-10" db="EMBL/GenBank/DDBJ databases">
        <authorList>
            <person name="de Groot N.N."/>
        </authorList>
    </citation>
    <scope>NUCLEOTIDE SEQUENCE [LARGE SCALE GENOMIC DNA]</scope>
    <source>
        <strain evidence="2 3">AA1</strain>
    </source>
</reference>
<dbReference type="SMART" id="SM00028">
    <property type="entry name" value="TPR"/>
    <property type="match status" value="4"/>
</dbReference>
<evidence type="ECO:0000313" key="2">
    <source>
        <dbReference type="EMBL" id="SCY83504.1"/>
    </source>
</evidence>